<organism evidence="2 3">
    <name type="scientific">Pullulanibacillus pueri</name>
    <dbReference type="NCBI Taxonomy" id="1437324"/>
    <lineage>
        <taxon>Bacteria</taxon>
        <taxon>Bacillati</taxon>
        <taxon>Bacillota</taxon>
        <taxon>Bacilli</taxon>
        <taxon>Bacillales</taxon>
        <taxon>Sporolactobacillaceae</taxon>
        <taxon>Pullulanibacillus</taxon>
    </lineage>
</organism>
<proteinExistence type="predicted"/>
<name>A0A8J3EMB9_9BACL</name>
<reference evidence="2" key="2">
    <citation type="submission" date="2020-09" db="EMBL/GenBank/DDBJ databases">
        <authorList>
            <person name="Sun Q."/>
            <person name="Zhou Y."/>
        </authorList>
    </citation>
    <scope>NUCLEOTIDE SEQUENCE</scope>
    <source>
        <strain evidence="2">CGMCC 1.12777</strain>
    </source>
</reference>
<gene>
    <name evidence="2" type="ORF">GCM10007096_26890</name>
</gene>
<feature type="domain" description="Glycosyl transferase family 28 C-terminal" evidence="1">
    <location>
        <begin position="258"/>
        <end position="340"/>
    </location>
</feature>
<dbReference type="Pfam" id="PF04101">
    <property type="entry name" value="Glyco_tran_28_C"/>
    <property type="match status" value="1"/>
</dbReference>
<dbReference type="PANTHER" id="PTHR38134">
    <property type="entry name" value="SLR1395 PROTEIN"/>
    <property type="match status" value="1"/>
</dbReference>
<dbReference type="InterPro" id="IPR007235">
    <property type="entry name" value="Glyco_trans_28_C"/>
</dbReference>
<reference evidence="2" key="1">
    <citation type="journal article" date="2014" name="Int. J. Syst. Evol. Microbiol.">
        <title>Complete genome sequence of Corynebacterium casei LMG S-19264T (=DSM 44701T), isolated from a smear-ripened cheese.</title>
        <authorList>
            <consortium name="US DOE Joint Genome Institute (JGI-PGF)"/>
            <person name="Walter F."/>
            <person name="Albersmeier A."/>
            <person name="Kalinowski J."/>
            <person name="Ruckert C."/>
        </authorList>
    </citation>
    <scope>NUCLEOTIDE SEQUENCE</scope>
    <source>
        <strain evidence="2">CGMCC 1.12777</strain>
    </source>
</reference>
<dbReference type="PANTHER" id="PTHR38134:SF2">
    <property type="entry name" value="GALACTOKINASE"/>
    <property type="match status" value="1"/>
</dbReference>
<comment type="caution">
    <text evidence="2">The sequence shown here is derived from an EMBL/GenBank/DDBJ whole genome shotgun (WGS) entry which is preliminary data.</text>
</comment>
<dbReference type="InterPro" id="IPR053205">
    <property type="entry name" value="GHMP_kinase_L-arabinokinase"/>
</dbReference>
<evidence type="ECO:0000313" key="2">
    <source>
        <dbReference type="EMBL" id="GGH84248.1"/>
    </source>
</evidence>
<dbReference type="EMBL" id="BMFV01000020">
    <property type="protein sequence ID" value="GGH84248.1"/>
    <property type="molecule type" value="Genomic_DNA"/>
</dbReference>
<dbReference type="Proteomes" id="UP000656813">
    <property type="component" value="Unassembled WGS sequence"/>
</dbReference>
<evidence type="ECO:0000259" key="1">
    <source>
        <dbReference type="Pfam" id="PF04101"/>
    </source>
</evidence>
<sequence>MKTIAYYISDYGFGHATRSIAVIRELLKTRDDIRVIICNKFAMKFIKASCKELPHSWDGRVEFREVQNDIGYILKRDSIEPDIERFKRVYYGFLDGARYYIESEKHFLMEQSVDLVIGDVPPFPFTAAKLLEIPTIGISNFTWYTAYKDWLTEEELDPLFTAYQDMDHFLELAGGAEPVWTEEGNRSFGFYSRKADSEEVKRMRDAVNPEEDKIIVYFGLGMKIDVESLDHYSLWKNDHCVFIVSSNTNVDGENIYKIPTEYTESQNFIAAADIIISKPGWGTISEALQSDKPLIIVHRRGMNEDENTIQYLQDRNRCYLIDWEEVMDLQFDEKLLATLNSQIDESVDKGDQIHAIVEYILKELGD</sequence>
<keyword evidence="3" id="KW-1185">Reference proteome</keyword>
<dbReference type="RefSeq" id="WP_188497889.1">
    <property type="nucleotide sequence ID" value="NZ_BMFV01000020.1"/>
</dbReference>
<dbReference type="Gene3D" id="3.40.50.2000">
    <property type="entry name" value="Glycogen Phosphorylase B"/>
    <property type="match status" value="1"/>
</dbReference>
<dbReference type="GO" id="GO:0016758">
    <property type="term" value="F:hexosyltransferase activity"/>
    <property type="evidence" value="ECO:0007669"/>
    <property type="project" value="InterPro"/>
</dbReference>
<evidence type="ECO:0000313" key="3">
    <source>
        <dbReference type="Proteomes" id="UP000656813"/>
    </source>
</evidence>
<protein>
    <recommendedName>
        <fullName evidence="1">Glycosyl transferase family 28 C-terminal domain-containing protein</fullName>
    </recommendedName>
</protein>
<accession>A0A8J3EMB9</accession>
<dbReference type="AlphaFoldDB" id="A0A8J3EMB9"/>
<dbReference type="SUPFAM" id="SSF53756">
    <property type="entry name" value="UDP-Glycosyltransferase/glycogen phosphorylase"/>
    <property type="match status" value="1"/>
</dbReference>